<dbReference type="InParanoid" id="K2SYC4"/>
<dbReference type="HOGENOM" id="CLU_1686951_0_0_1"/>
<gene>
    <name evidence="1" type="ORF">MPH_01139</name>
</gene>
<dbReference type="EMBL" id="AHHD01000047">
    <property type="protein sequence ID" value="EKG21545.1"/>
    <property type="molecule type" value="Genomic_DNA"/>
</dbReference>
<evidence type="ECO:0000313" key="2">
    <source>
        <dbReference type="Proteomes" id="UP000007129"/>
    </source>
</evidence>
<evidence type="ECO:0000313" key="1">
    <source>
        <dbReference type="EMBL" id="EKG21545.1"/>
    </source>
</evidence>
<name>K2SYC4_MACPH</name>
<dbReference type="Proteomes" id="UP000007129">
    <property type="component" value="Unassembled WGS sequence"/>
</dbReference>
<organism evidence="1 2">
    <name type="scientific">Macrophomina phaseolina (strain MS6)</name>
    <name type="common">Charcoal rot fungus</name>
    <dbReference type="NCBI Taxonomy" id="1126212"/>
    <lineage>
        <taxon>Eukaryota</taxon>
        <taxon>Fungi</taxon>
        <taxon>Dikarya</taxon>
        <taxon>Ascomycota</taxon>
        <taxon>Pezizomycotina</taxon>
        <taxon>Dothideomycetes</taxon>
        <taxon>Dothideomycetes incertae sedis</taxon>
        <taxon>Botryosphaeriales</taxon>
        <taxon>Botryosphaeriaceae</taxon>
        <taxon>Macrophomina</taxon>
    </lineage>
</organism>
<sequence>MEVYYEIGALPLFARARAVLIQAMVLRRCARLWFEEIACAEESTHPIFPGNTLQRCSASIRRYGVRNFCKSRSVSNQRCSHCCIAGQARTQAHRKRWNTKSANQSPMYSFKLGEGSVEQFVYELHIKMCRATSPLAGEWAAQRLWKATLRRKAPHK</sequence>
<dbReference type="AlphaFoldDB" id="K2SYC4"/>
<dbReference type="VEuPathDB" id="FungiDB:MPH_01139"/>
<proteinExistence type="predicted"/>
<protein>
    <submittedName>
        <fullName evidence="1">Uncharacterized protein</fullName>
    </submittedName>
</protein>
<reference evidence="1 2" key="1">
    <citation type="journal article" date="2012" name="BMC Genomics">
        <title>Tools to kill: Genome of one of the most destructive plant pathogenic fungi Macrophomina phaseolina.</title>
        <authorList>
            <person name="Islam M.S."/>
            <person name="Haque M.S."/>
            <person name="Islam M.M."/>
            <person name="Emdad E.M."/>
            <person name="Halim A."/>
            <person name="Hossen Q.M.M."/>
            <person name="Hossain M.Z."/>
            <person name="Ahmed B."/>
            <person name="Rahim S."/>
            <person name="Rahman M.S."/>
            <person name="Alam M.M."/>
            <person name="Hou S."/>
            <person name="Wan X."/>
            <person name="Saito J.A."/>
            <person name="Alam M."/>
        </authorList>
    </citation>
    <scope>NUCLEOTIDE SEQUENCE [LARGE SCALE GENOMIC DNA]</scope>
    <source>
        <strain evidence="1 2">MS6</strain>
    </source>
</reference>
<accession>K2SYC4</accession>
<comment type="caution">
    <text evidence="1">The sequence shown here is derived from an EMBL/GenBank/DDBJ whole genome shotgun (WGS) entry which is preliminary data.</text>
</comment>